<dbReference type="InterPro" id="IPR000182">
    <property type="entry name" value="GNAT_dom"/>
</dbReference>
<dbReference type="GO" id="GO:0016747">
    <property type="term" value="F:acyltransferase activity, transferring groups other than amino-acyl groups"/>
    <property type="evidence" value="ECO:0007669"/>
    <property type="project" value="InterPro"/>
</dbReference>
<evidence type="ECO:0000313" key="5">
    <source>
        <dbReference type="Proteomes" id="UP000609064"/>
    </source>
</evidence>
<protein>
    <submittedName>
        <fullName evidence="4">N-acetyltransferase</fullName>
    </submittedName>
</protein>
<keyword evidence="2" id="KW-0012">Acyltransferase</keyword>
<accession>A0A916YZX0</accession>
<gene>
    <name evidence="4" type="ORF">GCM10011514_36440</name>
</gene>
<name>A0A916YZX0_9BACT</name>
<evidence type="ECO:0000256" key="2">
    <source>
        <dbReference type="ARBA" id="ARBA00023315"/>
    </source>
</evidence>
<evidence type="ECO:0000259" key="3">
    <source>
        <dbReference type="PROSITE" id="PS51186"/>
    </source>
</evidence>
<dbReference type="PROSITE" id="PS51186">
    <property type="entry name" value="GNAT"/>
    <property type="match status" value="1"/>
</dbReference>
<feature type="domain" description="N-acetyltransferase" evidence="3">
    <location>
        <begin position="1"/>
        <end position="143"/>
    </location>
</feature>
<organism evidence="4 5">
    <name type="scientific">Emticicia aquatilis</name>
    <dbReference type="NCBI Taxonomy" id="1537369"/>
    <lineage>
        <taxon>Bacteria</taxon>
        <taxon>Pseudomonadati</taxon>
        <taxon>Bacteroidota</taxon>
        <taxon>Cytophagia</taxon>
        <taxon>Cytophagales</taxon>
        <taxon>Leadbetterellaceae</taxon>
        <taxon>Emticicia</taxon>
    </lineage>
</organism>
<dbReference type="Gene3D" id="3.40.630.30">
    <property type="match status" value="1"/>
</dbReference>
<sequence>MEILQATIDHVEYVAVLFDAYRQYYGQDADLEGAKKFLSERIQQNESVIFVAFKDGQAVGFTQLYPAFSSVSMKRQWILNDLFVKADARNLGTGKAILQTAQEFVKNLGHKGLLLETTPDNTKAQKLYESLGWKREENFYYYW</sequence>
<dbReference type="InterPro" id="IPR050832">
    <property type="entry name" value="Bact_Acetyltransf"/>
</dbReference>
<proteinExistence type="predicted"/>
<keyword evidence="1" id="KW-0808">Transferase</keyword>
<evidence type="ECO:0000256" key="1">
    <source>
        <dbReference type="ARBA" id="ARBA00022679"/>
    </source>
</evidence>
<dbReference type="Proteomes" id="UP000609064">
    <property type="component" value="Unassembled WGS sequence"/>
</dbReference>
<reference evidence="4" key="2">
    <citation type="submission" date="2020-09" db="EMBL/GenBank/DDBJ databases">
        <authorList>
            <person name="Sun Q."/>
            <person name="Zhou Y."/>
        </authorList>
    </citation>
    <scope>NUCLEOTIDE SEQUENCE</scope>
    <source>
        <strain evidence="4">CGMCC 1.15958</strain>
    </source>
</reference>
<evidence type="ECO:0000313" key="4">
    <source>
        <dbReference type="EMBL" id="GGD69020.1"/>
    </source>
</evidence>
<reference evidence="4" key="1">
    <citation type="journal article" date="2014" name="Int. J. Syst. Evol. Microbiol.">
        <title>Complete genome sequence of Corynebacterium casei LMG S-19264T (=DSM 44701T), isolated from a smear-ripened cheese.</title>
        <authorList>
            <consortium name="US DOE Joint Genome Institute (JGI-PGF)"/>
            <person name="Walter F."/>
            <person name="Albersmeier A."/>
            <person name="Kalinowski J."/>
            <person name="Ruckert C."/>
        </authorList>
    </citation>
    <scope>NUCLEOTIDE SEQUENCE</scope>
    <source>
        <strain evidence="4">CGMCC 1.15958</strain>
    </source>
</reference>
<dbReference type="PANTHER" id="PTHR43877:SF2">
    <property type="entry name" value="AMINOALKYLPHOSPHONATE N-ACETYLTRANSFERASE-RELATED"/>
    <property type="match status" value="1"/>
</dbReference>
<dbReference type="AlphaFoldDB" id="A0A916YZX0"/>
<dbReference type="InterPro" id="IPR016181">
    <property type="entry name" value="Acyl_CoA_acyltransferase"/>
</dbReference>
<dbReference type="EMBL" id="BMKK01000007">
    <property type="protein sequence ID" value="GGD69020.1"/>
    <property type="molecule type" value="Genomic_DNA"/>
</dbReference>
<dbReference type="PANTHER" id="PTHR43877">
    <property type="entry name" value="AMINOALKYLPHOSPHONATE N-ACETYLTRANSFERASE-RELATED-RELATED"/>
    <property type="match status" value="1"/>
</dbReference>
<dbReference type="SUPFAM" id="SSF55729">
    <property type="entry name" value="Acyl-CoA N-acyltransferases (Nat)"/>
    <property type="match status" value="1"/>
</dbReference>
<keyword evidence="5" id="KW-1185">Reference proteome</keyword>
<dbReference type="Pfam" id="PF00583">
    <property type="entry name" value="Acetyltransf_1"/>
    <property type="match status" value="1"/>
</dbReference>
<dbReference type="RefSeq" id="WP_188768029.1">
    <property type="nucleotide sequence ID" value="NZ_BMKK01000007.1"/>
</dbReference>
<comment type="caution">
    <text evidence="4">The sequence shown here is derived from an EMBL/GenBank/DDBJ whole genome shotgun (WGS) entry which is preliminary data.</text>
</comment>
<dbReference type="CDD" id="cd04301">
    <property type="entry name" value="NAT_SF"/>
    <property type="match status" value="1"/>
</dbReference>